<dbReference type="OrthoDB" id="9806945at2"/>
<dbReference type="InterPro" id="IPR026275">
    <property type="entry name" value="Glyoxalase/dOase/EhpR"/>
</dbReference>
<dbReference type="PROSITE" id="PS51819">
    <property type="entry name" value="VOC"/>
    <property type="match status" value="1"/>
</dbReference>
<proteinExistence type="predicted"/>
<dbReference type="Proteomes" id="UP000054725">
    <property type="component" value="Unassembled WGS sequence"/>
</dbReference>
<dbReference type="AlphaFoldDB" id="A0A0W0WX17"/>
<dbReference type="InterPro" id="IPR004360">
    <property type="entry name" value="Glyas_Fos-R_dOase_dom"/>
</dbReference>
<gene>
    <name evidence="2" type="ORF">Lnau_1758</name>
</gene>
<dbReference type="PATRIC" id="fig|45070.6.peg.1843"/>
<dbReference type="PIRSF" id="PIRSF039020">
    <property type="entry name" value="EhpR"/>
    <property type="match status" value="1"/>
</dbReference>
<evidence type="ECO:0000313" key="3">
    <source>
        <dbReference type="Proteomes" id="UP000054725"/>
    </source>
</evidence>
<sequence>MLYPSYAILYVNNPLASADFYSNLLGSQPTEAMPTFALFALENGLRFGLWSKQDVQPKAAAILGGSSELGILVANTQAVHELYEDWKKKGITIIQDPTRMDFGLNFVAVDPDGHRLRVFEHS</sequence>
<comment type="caution">
    <text evidence="2">The sequence shown here is derived from an EMBL/GenBank/DDBJ whole genome shotgun (WGS) entry which is preliminary data.</text>
</comment>
<dbReference type="SUPFAM" id="SSF54593">
    <property type="entry name" value="Glyoxalase/Bleomycin resistance protein/Dihydroxybiphenyl dioxygenase"/>
    <property type="match status" value="1"/>
</dbReference>
<evidence type="ECO:0000259" key="1">
    <source>
        <dbReference type="PROSITE" id="PS51819"/>
    </source>
</evidence>
<evidence type="ECO:0000313" key="2">
    <source>
        <dbReference type="EMBL" id="KTD36774.1"/>
    </source>
</evidence>
<dbReference type="InterPro" id="IPR037523">
    <property type="entry name" value="VOC_core"/>
</dbReference>
<dbReference type="EMBL" id="LNYO01000013">
    <property type="protein sequence ID" value="KTD36774.1"/>
    <property type="molecule type" value="Genomic_DNA"/>
</dbReference>
<dbReference type="InterPro" id="IPR029068">
    <property type="entry name" value="Glyas_Bleomycin-R_OHBP_Dase"/>
</dbReference>
<dbReference type="Pfam" id="PF00903">
    <property type="entry name" value="Glyoxalase"/>
    <property type="match status" value="1"/>
</dbReference>
<dbReference type="STRING" id="45070.Lnau_1758"/>
<keyword evidence="3" id="KW-1185">Reference proteome</keyword>
<accession>A0A0W0WX17</accession>
<protein>
    <submittedName>
        <fullName evidence="2">Bleomycin resistance protein</fullName>
    </submittedName>
</protein>
<feature type="domain" description="VOC" evidence="1">
    <location>
        <begin position="3"/>
        <end position="121"/>
    </location>
</feature>
<dbReference type="Gene3D" id="3.30.720.120">
    <property type="match status" value="1"/>
</dbReference>
<reference evidence="2 3" key="1">
    <citation type="submission" date="2015-11" db="EMBL/GenBank/DDBJ databases">
        <title>Genomic analysis of 38 Legionella species identifies large and diverse effector repertoires.</title>
        <authorList>
            <person name="Burstein D."/>
            <person name="Amaro F."/>
            <person name="Zusman T."/>
            <person name="Lifshitz Z."/>
            <person name="Cohen O."/>
            <person name="Gilbert J.A."/>
            <person name="Pupko T."/>
            <person name="Shuman H.A."/>
            <person name="Segal G."/>
        </authorList>
    </citation>
    <scope>NUCLEOTIDE SEQUENCE [LARGE SCALE GENOMIC DNA]</scope>
    <source>
        <strain evidence="2 3">ATCC 49506</strain>
    </source>
</reference>
<dbReference type="RefSeq" id="WP_058504737.1">
    <property type="nucleotide sequence ID" value="NZ_CAAAIF010000006.1"/>
</dbReference>
<dbReference type="Gene3D" id="3.30.720.110">
    <property type="match status" value="1"/>
</dbReference>
<name>A0A0W0WX17_9GAMM</name>
<organism evidence="2 3">
    <name type="scientific">Legionella nautarum</name>
    <dbReference type="NCBI Taxonomy" id="45070"/>
    <lineage>
        <taxon>Bacteria</taxon>
        <taxon>Pseudomonadati</taxon>
        <taxon>Pseudomonadota</taxon>
        <taxon>Gammaproteobacteria</taxon>
        <taxon>Legionellales</taxon>
        <taxon>Legionellaceae</taxon>
        <taxon>Legionella</taxon>
    </lineage>
</organism>